<dbReference type="EMBL" id="LUKN01000662">
    <property type="protein sequence ID" value="OAR02490.1"/>
    <property type="molecule type" value="Genomic_DNA"/>
</dbReference>
<keyword evidence="4" id="KW-1185">Reference proteome</keyword>
<proteinExistence type="predicted"/>
<dbReference type="GO" id="GO:0004843">
    <property type="term" value="F:cysteine-type deubiquitinase activity"/>
    <property type="evidence" value="ECO:0007669"/>
    <property type="project" value="InterPro"/>
</dbReference>
<feature type="compositionally biased region" description="Polar residues" evidence="1">
    <location>
        <begin position="293"/>
        <end position="302"/>
    </location>
</feature>
<dbReference type="GO" id="GO:0005829">
    <property type="term" value="C:cytosol"/>
    <property type="evidence" value="ECO:0007669"/>
    <property type="project" value="TreeGrafter"/>
</dbReference>
<dbReference type="PANTHER" id="PTHR18063:SF6">
    <property type="entry name" value="UBIQUITIN CARBOXYL-TERMINAL HYDROLASE"/>
    <property type="match status" value="1"/>
</dbReference>
<dbReference type="Pfam" id="PF04424">
    <property type="entry name" value="MINDY_DUB"/>
    <property type="match status" value="1"/>
</dbReference>
<feature type="compositionally biased region" description="Basic and acidic residues" evidence="1">
    <location>
        <begin position="259"/>
        <end position="269"/>
    </location>
</feature>
<dbReference type="InterPro" id="IPR007518">
    <property type="entry name" value="MINDY"/>
</dbReference>
<feature type="region of interest" description="Disordered" evidence="1">
    <location>
        <begin position="920"/>
        <end position="1059"/>
    </location>
</feature>
<dbReference type="Proteomes" id="UP000243081">
    <property type="component" value="Unassembled WGS sequence"/>
</dbReference>
<dbReference type="GO" id="GO:0071108">
    <property type="term" value="P:protein K48-linked deubiquitination"/>
    <property type="evidence" value="ECO:0007669"/>
    <property type="project" value="TreeGrafter"/>
</dbReference>
<protein>
    <recommendedName>
        <fullName evidence="2">MINDY deubiquitinase domain-containing protein</fullName>
    </recommendedName>
</protein>
<feature type="compositionally biased region" description="Basic and acidic residues" evidence="1">
    <location>
        <begin position="923"/>
        <end position="938"/>
    </location>
</feature>
<gene>
    <name evidence="3" type="ORF">LLEC1_05565</name>
</gene>
<organism evidence="3 4">
    <name type="scientific">Cordyceps confragosa</name>
    <name type="common">Lecanicillium lecanii</name>
    <dbReference type="NCBI Taxonomy" id="2714763"/>
    <lineage>
        <taxon>Eukaryota</taxon>
        <taxon>Fungi</taxon>
        <taxon>Dikarya</taxon>
        <taxon>Ascomycota</taxon>
        <taxon>Pezizomycotina</taxon>
        <taxon>Sordariomycetes</taxon>
        <taxon>Hypocreomycetidae</taxon>
        <taxon>Hypocreales</taxon>
        <taxon>Cordycipitaceae</taxon>
        <taxon>Akanthomyces</taxon>
    </lineage>
</organism>
<feature type="compositionally biased region" description="Polar residues" evidence="1">
    <location>
        <begin position="974"/>
        <end position="984"/>
    </location>
</feature>
<dbReference type="PANTHER" id="PTHR18063">
    <property type="entry name" value="NF-E2 INDUCIBLE PROTEIN"/>
    <property type="match status" value="1"/>
</dbReference>
<dbReference type="GO" id="GO:0016807">
    <property type="term" value="F:cysteine-type carboxypeptidase activity"/>
    <property type="evidence" value="ECO:0007669"/>
    <property type="project" value="TreeGrafter"/>
</dbReference>
<feature type="compositionally biased region" description="Polar residues" evidence="1">
    <location>
        <begin position="232"/>
        <end position="247"/>
    </location>
</feature>
<feature type="compositionally biased region" description="Low complexity" evidence="1">
    <location>
        <begin position="310"/>
        <end position="344"/>
    </location>
</feature>
<accession>A0A179IL93</accession>
<feature type="domain" description="MINDY deubiquitinase" evidence="2">
    <location>
        <begin position="548"/>
        <end position="852"/>
    </location>
</feature>
<feature type="region of interest" description="Disordered" evidence="1">
    <location>
        <begin position="848"/>
        <end position="892"/>
    </location>
</feature>
<feature type="compositionally biased region" description="Basic and acidic residues" evidence="1">
    <location>
        <begin position="1049"/>
        <end position="1059"/>
    </location>
</feature>
<comment type="caution">
    <text evidence="3">The sequence shown here is derived from an EMBL/GenBank/DDBJ whole genome shotgun (WGS) entry which is preliminary data.</text>
</comment>
<dbReference type="AlphaFoldDB" id="A0A179IL93"/>
<feature type="compositionally biased region" description="Pro residues" evidence="1">
    <location>
        <begin position="460"/>
        <end position="470"/>
    </location>
</feature>
<feature type="compositionally biased region" description="Polar residues" evidence="1">
    <location>
        <begin position="535"/>
        <end position="544"/>
    </location>
</feature>
<feature type="compositionally biased region" description="Polar residues" evidence="1">
    <location>
        <begin position="44"/>
        <end position="55"/>
    </location>
</feature>
<feature type="compositionally biased region" description="Polar residues" evidence="1">
    <location>
        <begin position="156"/>
        <end position="185"/>
    </location>
</feature>
<dbReference type="GO" id="GO:1990380">
    <property type="term" value="F:K48-linked deubiquitinase activity"/>
    <property type="evidence" value="ECO:0007669"/>
    <property type="project" value="InterPro"/>
</dbReference>
<feature type="compositionally biased region" description="Low complexity" evidence="1">
    <location>
        <begin position="499"/>
        <end position="517"/>
    </location>
</feature>
<feature type="compositionally biased region" description="Gly residues" evidence="1">
    <location>
        <begin position="1006"/>
        <end position="1017"/>
    </location>
</feature>
<dbReference type="InterPro" id="IPR033979">
    <property type="entry name" value="MINDY_domain"/>
</dbReference>
<dbReference type="OrthoDB" id="10261212at2759"/>
<feature type="region of interest" description="Disordered" evidence="1">
    <location>
        <begin position="1"/>
        <end position="544"/>
    </location>
</feature>
<evidence type="ECO:0000259" key="2">
    <source>
        <dbReference type="Pfam" id="PF04424"/>
    </source>
</evidence>
<evidence type="ECO:0000256" key="1">
    <source>
        <dbReference type="SAM" id="MobiDB-lite"/>
    </source>
</evidence>
<feature type="compositionally biased region" description="Basic and acidic residues" evidence="1">
    <location>
        <begin position="519"/>
        <end position="532"/>
    </location>
</feature>
<evidence type="ECO:0000313" key="4">
    <source>
        <dbReference type="Proteomes" id="UP000243081"/>
    </source>
</evidence>
<dbReference type="OMA" id="DINAWGR"/>
<evidence type="ECO:0000313" key="3">
    <source>
        <dbReference type="EMBL" id="OAR02490.1"/>
    </source>
</evidence>
<sequence length="1059" mass="114454">MVSFQTSADSPAGTPGSQPTQPPPPLHESTQSHSDDGANPWAGNDSNQHTHNNSADGLMYRKPVPNVLQPGLGSAPRPPVPQMQYQDIGATSGCSSADTKTEDSSGKTPTEAIDRVPSILRPGGKSPSLNPFRNKEGASAAAQVPTEAMSKMHLESASTNPWGSALPTQHTGTSASEGSRTQQVSPPVMPPEFQQDPWSKHDAVELDATSYTHPTKPLSVPTPEEQSAWGGDSQNITKSQVDSQSTLVKPADEFSQLFDDQHAWDDLGHTPKMKRRGTDKTPGEDSDQDEWNTIDSETSSPTGDADATHRAGAGAKRPPAPSIRARPAGVASAAAVPRTSRPGTPARPRPPTPCVASAAAVPRTSRPGTPARPRPPTPCVDAPAAPLVNPQPDINAWGRGRRTRVEGQAGDAAPGRPPIATVQGSQDGPPIGAPLIEPIGYEAPPQPDINAWGRGRRRPPPITTVPPPQPDINAWGRGRRTSVEGQAGEAALEPIGCEPPRQSSRQHPPQPGGLLPQQEEERPALPPRRTELAQRWSTTRQPVDGNTETYQVKNIRWHDRASPQNPRVSPILLQNENGPCPLVALVNALSLTTPADACEATLVQVLRSQERISLNLVLDAVFDELMSTRRTSSEDALPDIGELYEFLQSLHTGMNVNPRFVPTEQMVRAYKRSSLTHLHPEERDALMPGTFENSLEMRLYATFSIPLIHGWLPARSDPAYGACERQAATYEDAQNLLFRQEELEARLSGPEGGLSGPDLQLYQDIMAIRTFMRESATQLTPWGIEVISRAIRPGTFAILFRNDHFSTLYCHPGTMQLLTLVTDAGYSSHEEVVWESLEDVNGEMSGLYSGDFRRAGTPNPAGPSSGPSQPNDCGGGWSRVRSRRGKDRREESDLYMLMYPGADHEQEDRDLALALQLQEEEEQKQREEQERRRQESRLSEQFIEQQGRQPPQPVARDPGRRTSGNGPTSPGRASFSNVSVTVSNPGGGRRSSEHDRRYVPGQDGPPAGGNGGGGMTLGGPPVPPGVYTGHVVFQRPSGPPGGRVSYGPGRDRDHDCVVM</sequence>
<name>A0A179IL93_CORDF</name>
<reference evidence="3 4" key="1">
    <citation type="submission" date="2016-03" db="EMBL/GenBank/DDBJ databases">
        <title>Fine-scale spatial genetic structure of a fungal parasite of coffee scale insects.</title>
        <authorList>
            <person name="Jackson D."/>
            <person name="Zemenick K.A."/>
            <person name="Malloure B."/>
            <person name="Quandt C.A."/>
            <person name="James T.Y."/>
        </authorList>
    </citation>
    <scope>NUCLEOTIDE SEQUENCE [LARGE SCALE GENOMIC DNA]</scope>
    <source>
        <strain evidence="3 4">UM487</strain>
    </source>
</reference>
<dbReference type="GO" id="GO:0071944">
    <property type="term" value="C:cell periphery"/>
    <property type="evidence" value="ECO:0007669"/>
    <property type="project" value="TreeGrafter"/>
</dbReference>